<dbReference type="RefSeq" id="WP_207687896.1">
    <property type="nucleotide sequence ID" value="NZ_CP061799.1"/>
</dbReference>
<dbReference type="Proteomes" id="UP000663720">
    <property type="component" value="Chromosome"/>
</dbReference>
<name>A0A975BAC8_9BACT</name>
<protein>
    <submittedName>
        <fullName evidence="1">SAM-dependent methyltransferase</fullName>
    </submittedName>
</protein>
<dbReference type="Gene3D" id="3.40.50.150">
    <property type="entry name" value="Vaccinia Virus protein VP39"/>
    <property type="match status" value="1"/>
</dbReference>
<keyword evidence="1" id="KW-0489">Methyltransferase</keyword>
<keyword evidence="2" id="KW-1185">Reference proteome</keyword>
<evidence type="ECO:0000313" key="2">
    <source>
        <dbReference type="Proteomes" id="UP000663720"/>
    </source>
</evidence>
<dbReference type="GO" id="GO:0032259">
    <property type="term" value="P:methylation"/>
    <property type="evidence" value="ECO:0007669"/>
    <property type="project" value="UniProtKB-KW"/>
</dbReference>
<dbReference type="SUPFAM" id="SSF53335">
    <property type="entry name" value="S-adenosyl-L-methionine-dependent methyltransferases"/>
    <property type="match status" value="1"/>
</dbReference>
<sequence>MFSFLKSLITHPLVRSLDIDTPEATLRRSHIIPGKPFLQLLYKQWYEEISSSLPGADGAVLELGSGAGFLKKYIPDLITSEILEVLNVDLILDGQFLSFKKNSLMSIVMIDVFHHIPDVKSFLHDAEYCLKPGGKIIMIEPWCTVWSKLIYKYLHHEPFEPDVKGWSFPESGPLSGANGALPWIVFERDLELFKKCFPCIAIQKIRIHTPFSYIFSGGISFRFSLPGSLFKSFSTFEKKIKSLSNSWGMFATIVLKKK</sequence>
<dbReference type="AlphaFoldDB" id="A0A975BAC8"/>
<gene>
    <name evidence="1" type="ORF">dnl_42730</name>
</gene>
<dbReference type="InterPro" id="IPR029063">
    <property type="entry name" value="SAM-dependent_MTases_sf"/>
</dbReference>
<dbReference type="Pfam" id="PF13489">
    <property type="entry name" value="Methyltransf_23"/>
    <property type="match status" value="1"/>
</dbReference>
<dbReference type="GO" id="GO:0008168">
    <property type="term" value="F:methyltransferase activity"/>
    <property type="evidence" value="ECO:0007669"/>
    <property type="project" value="UniProtKB-KW"/>
</dbReference>
<keyword evidence="1" id="KW-0808">Transferase</keyword>
<dbReference type="EMBL" id="CP061799">
    <property type="protein sequence ID" value="QTA81916.1"/>
    <property type="molecule type" value="Genomic_DNA"/>
</dbReference>
<organism evidence="1 2">
    <name type="scientific">Desulfonema limicola</name>
    <dbReference type="NCBI Taxonomy" id="45656"/>
    <lineage>
        <taxon>Bacteria</taxon>
        <taxon>Pseudomonadati</taxon>
        <taxon>Thermodesulfobacteriota</taxon>
        <taxon>Desulfobacteria</taxon>
        <taxon>Desulfobacterales</taxon>
        <taxon>Desulfococcaceae</taxon>
        <taxon>Desulfonema</taxon>
    </lineage>
</organism>
<dbReference type="KEGG" id="dli:dnl_42730"/>
<proteinExistence type="predicted"/>
<reference evidence="1" key="1">
    <citation type="journal article" date="2021" name="Microb. Physiol.">
        <title>Proteogenomic Insights into the Physiology of Marine, Sulfate-Reducing, Filamentous Desulfonema limicola and Desulfonema magnum.</title>
        <authorList>
            <person name="Schnaars V."/>
            <person name="Wohlbrand L."/>
            <person name="Scheve S."/>
            <person name="Hinrichs C."/>
            <person name="Reinhardt R."/>
            <person name="Rabus R."/>
        </authorList>
    </citation>
    <scope>NUCLEOTIDE SEQUENCE</scope>
    <source>
        <strain evidence="1">5ac10</strain>
    </source>
</reference>
<evidence type="ECO:0000313" key="1">
    <source>
        <dbReference type="EMBL" id="QTA81916.1"/>
    </source>
</evidence>
<accession>A0A975BAC8</accession>